<keyword evidence="2" id="KW-0597">Phosphoprotein</keyword>
<dbReference type="SMART" id="SM00823">
    <property type="entry name" value="PKS_PP"/>
    <property type="match status" value="2"/>
</dbReference>
<sequence>MSAYDIECLLPVQGGKDRQELESIASSTLQDCWKTSDRRPLLVHLIKVSWAILLGKYTGKKTSVFGSIEESRGVPTRLVSQVEQWSVLPDNDELLIKQAQQLSVHPWCKSSDTEFLFNTCLWVRTHDGLSGNEIAARGSKERPSSDCALSIMCEHNTSTNSLTCSMLHLSTPFSVAVLDSFMEIFMAVIADQGTRYRQMSLLGPQSIDMIRKWNAPGLQTKGAFCIHTLVLEQCLRQPLAPAVCAWDGSITYCDLERLSETVAQKLVALHIGPGSVVPICFEKSLWAAVAILAVLRAGAAFTLLDPSYPLARLQLICEEVKPQIILTSCEKLPLSQQLHKTVMILPNAAERSLTPGDIGLLAIPENAAYVAFTSGSTGKPKGVVIEHRSFCASARANSIIQNLQATSRVLQFASYGFDISIQEILSTLIAGGCVCIPSEEQRLQSLPAAIRELQVNWMELTPTVARMLHPDELPLVQTVVLGGEPMQPSDMATWCHGKQLMNAYGPTECSIVATVQPNPDVEDPLDIGRSYCGTCWVVNPDDHHQLLPLGAIGELVIGGPIVGRGYINRPADESFITSPQWASQFQITSKESFYKTGDLVRYNVNNGTLRYCGRKDTQVKIHGQRVELHEIEHCAEAYSRGTVVVAEILKPDQGPTFLALFIVGNGEGGPVPPVSPGDGVASTIDTGRRASFALLHQWLTDKLPRFMVPSLYIPLTHVPILPTGKVNRRALRNITTEIAIQDLRSYVPTVSGDWNEMTGMERVLHRLMADQLGVPPDRVGRSDNFFKLGGNSIMAIDLVNKLREHGWDLTVADFFTQQTITGLAKVALRVKPILSIPAFSLVENGHVYLRMAAEQCRVCQERIQDMYPCTPLQEGLMLLSSELGYHFAGTFAFQLPSYVNLDLFQKNWEQIVSTRPILRTRIVRIGDNETYQVVIRDRPHWNVGTSLNDVSNRVNNYTLCFGEPLIRYGLVNQGPGGRGPLFVIRMHHAVFDGWSYRSLLDDIERLYDGQPLTQRESMNRLLHHTRRLDLKAASAFWRTAFNGLQGPIFPAPPPGWVRPILPAVKRHQVSLATTSRGEYTMASVVQLAWAIVVSSRTGSDDVVFGTTVSGRNAPVPGIDHLMGPAIATFPIRIALDMDSSIDNMLKKTQSWVTSTIPFEQTGLIRIGRTSSTATLACQFQTLLVIQPRPLRRQSKLLIDLPQNHDQQREFQAHILTIVVELQEEGMHIEVIFDESVLHTEEVDHMLEQLEDVIRQILDRPSASLRTVRYYTQSDREQIREWNKEKIFKPSVVHEVIEKWLVSQPNALAISSWDGSFTYHQLFEHARIWAGYLQAHGALQGTVVAICMERSKLQIVAMIGVLLAGSAFMMLEPEFPCERLREMCHTANTTMIISSPAKSGQTKMLGVDSVITLTEDLLLTCRKQYSWVPPRSNLHTPMYVAFTSGSTGSPKGITIEHAMCHVSAQAYQNTLGLGNKSRVLYNTSVAFDLLIIETMWTLLAGGCICIPSETVRLCDLLGAMKDLQPNCVFLTPPVARMLSPADMPSLDTMVLVGEAVSTSDIDKWAHEVPLKVGYGPAECSVLSSARELLPSNRDEPSNIGRCLNGRSWIVDPNNYHRLLPIGAVGELLLSGLMVARGYINNSRLSQTSFVRRPTWASEFDIPMEERFYKTGDLVRYTSDGTMQYLGRRDTQVKLHGQRIELEEIEQRAELFCTNMATVASLVEFQATSRLKLVLFLAPKTVGKKQSGLFGVMSNEIQLLAKDLKAHLRTVLAPYMVPSLVIPLTWLPLTTSGKTDRKLLQQKASKLSAELLASYSNTSSTKREPYTEIQLTLRQIFADALAIQVDGIGIDQSFFDTGGDSLSAMRVLALSRKHGLAITMADLLERKSISLLSERLESVRPMQGSLISQGTKLSSENRCDTRHCVLGKMKDVQSQLWCLPSQSIQDAFECPAQHLGIIADQPLRACTHKQRSIWEIRSPSALKSADVAYALKKVISRHSMLRSILLPSTDDPTKVIQVVLKEAHRAVQIVKAPGIKTAAQVREFRPVQCRDGSMPHHSTLIEGPDRQVWWLFEFDKAFVDAASMTILLEELAALCDNRHCQLEPAPCYSQYASFVHTLRQEESILFWEQTLRGIAPCLIPKSENITLRSTPTAPRVHTVIKQINGPDMLQALSNSLGLTATNIFQTIWGLVLARSTGSTDVCFGALKSCRDASVPGILQMVGPLFNILPCRLQFKSVRPTTYELLDTLRSNQFAMAERSRHQHTSLQSIVQATRVVNDRLFNTCLTVQPAMVTPAERQNVHFELLESHDPTEYNIVAAVIIFPSHYELHIRFWDDFYSENEALCLLDQFCDTTTEISAVVGSMNG</sequence>
<dbReference type="Pfam" id="PF00550">
    <property type="entry name" value="PP-binding"/>
    <property type="match status" value="2"/>
</dbReference>
<proteinExistence type="inferred from homology"/>
<dbReference type="SUPFAM" id="SSF47336">
    <property type="entry name" value="ACP-like"/>
    <property type="match status" value="2"/>
</dbReference>
<dbReference type="FunFam" id="3.30.559.30:FF:000003">
    <property type="entry name" value="Nonribosomal peptide synthase SidD"/>
    <property type="match status" value="1"/>
</dbReference>
<gene>
    <name evidence="6" type="ORF">BDV23DRAFT_185111</name>
</gene>
<dbReference type="InterPro" id="IPR009081">
    <property type="entry name" value="PP-bd_ACP"/>
</dbReference>
<dbReference type="GO" id="GO:0043041">
    <property type="term" value="P:amino acid activation for nonribosomal peptide biosynthetic process"/>
    <property type="evidence" value="ECO:0007669"/>
    <property type="project" value="TreeGrafter"/>
</dbReference>
<dbReference type="GO" id="GO:0005737">
    <property type="term" value="C:cytoplasm"/>
    <property type="evidence" value="ECO:0007669"/>
    <property type="project" value="TreeGrafter"/>
</dbReference>
<dbReference type="GO" id="GO:0016874">
    <property type="term" value="F:ligase activity"/>
    <property type="evidence" value="ECO:0007669"/>
    <property type="project" value="UniProtKB-KW"/>
</dbReference>
<dbReference type="SUPFAM" id="SSF56801">
    <property type="entry name" value="Acetyl-CoA synthetase-like"/>
    <property type="match status" value="2"/>
</dbReference>
<dbReference type="CDD" id="cd05918">
    <property type="entry name" value="A_NRPS_SidN3_like"/>
    <property type="match status" value="2"/>
</dbReference>
<evidence type="ECO:0000256" key="4">
    <source>
        <dbReference type="ARBA" id="ARBA00029454"/>
    </source>
</evidence>
<evidence type="ECO:0000313" key="6">
    <source>
        <dbReference type="EMBL" id="KAE8388802.1"/>
    </source>
</evidence>
<dbReference type="InterPro" id="IPR001242">
    <property type="entry name" value="Condensation_dom"/>
</dbReference>
<dbReference type="FunFam" id="3.30.300.30:FF:000015">
    <property type="entry name" value="Nonribosomal peptide synthase SidD"/>
    <property type="match status" value="2"/>
</dbReference>
<reference evidence="6" key="1">
    <citation type="submission" date="2019-04" db="EMBL/GenBank/DDBJ databases">
        <title>Friends and foes A comparative genomics studyof 23 Aspergillus species from section Flavi.</title>
        <authorList>
            <consortium name="DOE Joint Genome Institute"/>
            <person name="Kjaerbolling I."/>
            <person name="Vesth T."/>
            <person name="Frisvad J.C."/>
            <person name="Nybo J.L."/>
            <person name="Theobald S."/>
            <person name="Kildgaard S."/>
            <person name="Isbrandt T."/>
            <person name="Kuo A."/>
            <person name="Sato A."/>
            <person name="Lyhne E.K."/>
            <person name="Kogle M.E."/>
            <person name="Wiebenga A."/>
            <person name="Kun R.S."/>
            <person name="Lubbers R.J."/>
            <person name="Makela M.R."/>
            <person name="Barry K."/>
            <person name="Chovatia M."/>
            <person name="Clum A."/>
            <person name="Daum C."/>
            <person name="Haridas S."/>
            <person name="He G."/>
            <person name="LaButti K."/>
            <person name="Lipzen A."/>
            <person name="Mondo S."/>
            <person name="Riley R."/>
            <person name="Salamov A."/>
            <person name="Simmons B.A."/>
            <person name="Magnuson J.K."/>
            <person name="Henrissat B."/>
            <person name="Mortensen U.H."/>
            <person name="Larsen T.O."/>
            <person name="Devries R.P."/>
            <person name="Grigoriev I.V."/>
            <person name="Machida M."/>
            <person name="Baker S.E."/>
            <person name="Andersen M.R."/>
        </authorList>
    </citation>
    <scope>NUCLEOTIDE SEQUENCE [LARGE SCALE GENOMIC DNA]</scope>
    <source>
        <strain evidence="6">IBT 14317</strain>
    </source>
</reference>
<dbReference type="CDD" id="cd19545">
    <property type="entry name" value="FUM14_C_NRPS-like"/>
    <property type="match status" value="1"/>
</dbReference>
<dbReference type="InterPro" id="IPR006162">
    <property type="entry name" value="Ppantetheine_attach_site"/>
</dbReference>
<protein>
    <recommendedName>
        <fullName evidence="5">Carrier domain-containing protein</fullName>
    </recommendedName>
</protein>
<dbReference type="InterPro" id="IPR045851">
    <property type="entry name" value="AMP-bd_C_sf"/>
</dbReference>
<dbReference type="Gene3D" id="3.40.50.12780">
    <property type="entry name" value="N-terminal domain of ligase-like"/>
    <property type="match status" value="2"/>
</dbReference>
<dbReference type="Gene3D" id="3.30.300.30">
    <property type="match status" value="2"/>
</dbReference>
<dbReference type="InterPro" id="IPR020845">
    <property type="entry name" value="AMP-binding_CS"/>
</dbReference>
<dbReference type="SUPFAM" id="SSF52777">
    <property type="entry name" value="CoA-dependent acyltransferases"/>
    <property type="match status" value="4"/>
</dbReference>
<evidence type="ECO:0000256" key="1">
    <source>
        <dbReference type="ARBA" id="ARBA00022450"/>
    </source>
</evidence>
<dbReference type="NCBIfam" id="TIGR01733">
    <property type="entry name" value="AA-adenyl-dom"/>
    <property type="match status" value="2"/>
</dbReference>
<dbReference type="FunFam" id="3.40.50.12780:FF:000014">
    <property type="entry name" value="Nonribosomal peptide synthetase 1"/>
    <property type="match status" value="1"/>
</dbReference>
<keyword evidence="1" id="KW-0596">Phosphopantetheine</keyword>
<accession>A0A5N7C413</accession>
<dbReference type="GO" id="GO:0044550">
    <property type="term" value="P:secondary metabolite biosynthetic process"/>
    <property type="evidence" value="ECO:0007669"/>
    <property type="project" value="TreeGrafter"/>
</dbReference>
<feature type="domain" description="Carrier" evidence="5">
    <location>
        <begin position="1822"/>
        <end position="1898"/>
    </location>
</feature>
<dbReference type="InterPro" id="IPR042099">
    <property type="entry name" value="ANL_N_sf"/>
</dbReference>
<dbReference type="OrthoDB" id="416786at2759"/>
<dbReference type="GO" id="GO:1904091">
    <property type="term" value="F:non-ribosomal peptide synthetase activity"/>
    <property type="evidence" value="ECO:0007669"/>
    <property type="project" value="UniProtKB-ARBA"/>
</dbReference>
<dbReference type="PROSITE" id="PS50075">
    <property type="entry name" value="CARRIER"/>
    <property type="match status" value="2"/>
</dbReference>
<dbReference type="PROSITE" id="PS00012">
    <property type="entry name" value="PHOSPHOPANTETHEINE"/>
    <property type="match status" value="1"/>
</dbReference>
<dbReference type="PANTHER" id="PTHR45527:SF3">
    <property type="entry name" value="SIDEROPHORE SYNTHETASE (EUROFUNG)"/>
    <property type="match status" value="1"/>
</dbReference>
<dbReference type="Gene3D" id="3.30.559.10">
    <property type="entry name" value="Chloramphenicol acetyltransferase-like domain"/>
    <property type="match status" value="2"/>
</dbReference>
<dbReference type="Proteomes" id="UP000326877">
    <property type="component" value="Unassembled WGS sequence"/>
</dbReference>
<dbReference type="GO" id="GO:0031177">
    <property type="term" value="F:phosphopantetheine binding"/>
    <property type="evidence" value="ECO:0007669"/>
    <property type="project" value="InterPro"/>
</dbReference>
<dbReference type="PANTHER" id="PTHR45527">
    <property type="entry name" value="NONRIBOSOMAL PEPTIDE SYNTHETASE"/>
    <property type="match status" value="1"/>
</dbReference>
<evidence type="ECO:0000256" key="2">
    <source>
        <dbReference type="ARBA" id="ARBA00022553"/>
    </source>
</evidence>
<organism evidence="6">
    <name type="scientific">Petromyces alliaceus</name>
    <name type="common">Aspergillus alliaceus</name>
    <dbReference type="NCBI Taxonomy" id="209559"/>
    <lineage>
        <taxon>Eukaryota</taxon>
        <taxon>Fungi</taxon>
        <taxon>Dikarya</taxon>
        <taxon>Ascomycota</taxon>
        <taxon>Pezizomycotina</taxon>
        <taxon>Eurotiomycetes</taxon>
        <taxon>Eurotiomycetidae</taxon>
        <taxon>Eurotiales</taxon>
        <taxon>Aspergillaceae</taxon>
        <taxon>Aspergillus</taxon>
        <taxon>Aspergillus subgen. Circumdati</taxon>
    </lineage>
</organism>
<name>A0A5N7C413_PETAA</name>
<dbReference type="PROSITE" id="PS00455">
    <property type="entry name" value="AMP_BINDING"/>
    <property type="match status" value="2"/>
</dbReference>
<dbReference type="InterPro" id="IPR000873">
    <property type="entry name" value="AMP-dep_synth/lig_dom"/>
</dbReference>
<dbReference type="Gene3D" id="1.10.1200.10">
    <property type="entry name" value="ACP-like"/>
    <property type="match status" value="2"/>
</dbReference>
<dbReference type="EMBL" id="ML735274">
    <property type="protein sequence ID" value="KAE8388802.1"/>
    <property type="molecule type" value="Genomic_DNA"/>
</dbReference>
<evidence type="ECO:0000256" key="3">
    <source>
        <dbReference type="ARBA" id="ARBA00022598"/>
    </source>
</evidence>
<evidence type="ECO:0000259" key="5">
    <source>
        <dbReference type="PROSITE" id="PS50075"/>
    </source>
</evidence>
<feature type="domain" description="Carrier" evidence="5">
    <location>
        <begin position="758"/>
        <end position="831"/>
    </location>
</feature>
<dbReference type="Pfam" id="PF00668">
    <property type="entry name" value="Condensation"/>
    <property type="match status" value="2"/>
</dbReference>
<dbReference type="InterPro" id="IPR010071">
    <property type="entry name" value="AA_adenyl_dom"/>
</dbReference>
<comment type="similarity">
    <text evidence="4">Belongs to the NRP synthetase family.</text>
</comment>
<dbReference type="InterPro" id="IPR036736">
    <property type="entry name" value="ACP-like_sf"/>
</dbReference>
<keyword evidence="3" id="KW-0436">Ligase</keyword>
<dbReference type="Gene3D" id="3.30.559.30">
    <property type="entry name" value="Nonribosomal peptide synthetase, condensation domain"/>
    <property type="match status" value="2"/>
</dbReference>
<dbReference type="InterPro" id="IPR020806">
    <property type="entry name" value="PKS_PP-bd"/>
</dbReference>
<dbReference type="InterPro" id="IPR023213">
    <property type="entry name" value="CAT-like_dom_sf"/>
</dbReference>
<dbReference type="Pfam" id="PF00501">
    <property type="entry name" value="AMP-binding"/>
    <property type="match status" value="2"/>
</dbReference>